<evidence type="ECO:0000256" key="5">
    <source>
        <dbReference type="ARBA" id="ARBA00022842"/>
    </source>
</evidence>
<feature type="transmembrane region" description="Helical" evidence="9">
    <location>
        <begin position="306"/>
        <end position="328"/>
    </location>
</feature>
<evidence type="ECO:0000256" key="4">
    <source>
        <dbReference type="ARBA" id="ARBA00022692"/>
    </source>
</evidence>
<feature type="domain" description="CBS" evidence="10">
    <location>
        <begin position="80"/>
        <end position="141"/>
    </location>
</feature>
<dbReference type="Gene3D" id="3.10.580.10">
    <property type="entry name" value="CBS-domain"/>
    <property type="match status" value="1"/>
</dbReference>
<dbReference type="GO" id="GO:0016020">
    <property type="term" value="C:membrane"/>
    <property type="evidence" value="ECO:0007669"/>
    <property type="project" value="UniProtKB-SubCell"/>
</dbReference>
<dbReference type="PANTHER" id="PTHR43773:SF1">
    <property type="entry name" value="MAGNESIUM TRANSPORTER MGTE"/>
    <property type="match status" value="1"/>
</dbReference>
<dbReference type="InterPro" id="IPR006669">
    <property type="entry name" value="MgtE_transporter"/>
</dbReference>
<dbReference type="InterPro" id="IPR000644">
    <property type="entry name" value="CBS_dom"/>
</dbReference>
<feature type="transmembrane region" description="Helical" evidence="9">
    <location>
        <begin position="271"/>
        <end position="294"/>
    </location>
</feature>
<feature type="transmembrane region" description="Helical" evidence="9">
    <location>
        <begin position="244"/>
        <end position="265"/>
    </location>
</feature>
<reference evidence="11 12" key="1">
    <citation type="journal article" date="2016" name="Nat. Commun.">
        <title>Thousands of microbial genomes shed light on interconnected biogeochemical processes in an aquifer system.</title>
        <authorList>
            <person name="Anantharaman K."/>
            <person name="Brown C.T."/>
            <person name="Hug L.A."/>
            <person name="Sharon I."/>
            <person name="Castelle C.J."/>
            <person name="Probst A.J."/>
            <person name="Thomas B.C."/>
            <person name="Singh A."/>
            <person name="Wilkins M.J."/>
            <person name="Karaoz U."/>
            <person name="Brodie E.L."/>
            <person name="Williams K.H."/>
            <person name="Hubbard S.S."/>
            <person name="Banfield J.F."/>
        </authorList>
    </citation>
    <scope>NUCLEOTIDE SEQUENCE [LARGE SCALE GENOMIC DNA]</scope>
</reference>
<evidence type="ECO:0000313" key="12">
    <source>
        <dbReference type="Proteomes" id="UP000179018"/>
    </source>
</evidence>
<dbReference type="SUPFAM" id="SSF161093">
    <property type="entry name" value="MgtE membrane domain-like"/>
    <property type="match status" value="1"/>
</dbReference>
<evidence type="ECO:0000259" key="10">
    <source>
        <dbReference type="PROSITE" id="PS51371"/>
    </source>
</evidence>
<protein>
    <recommendedName>
        <fullName evidence="10">CBS domain-containing protein</fullName>
    </recommendedName>
</protein>
<dbReference type="InterPro" id="IPR006667">
    <property type="entry name" value="SLC41_membr_dom"/>
</dbReference>
<dbReference type="AlphaFoldDB" id="A0A1F8BAK7"/>
<evidence type="ECO:0000256" key="9">
    <source>
        <dbReference type="SAM" id="Phobius"/>
    </source>
</evidence>
<gene>
    <name evidence="11" type="ORF">A3A75_02785</name>
</gene>
<dbReference type="PANTHER" id="PTHR43773">
    <property type="entry name" value="MAGNESIUM TRANSPORTER MGTE"/>
    <property type="match status" value="1"/>
</dbReference>
<dbReference type="SUPFAM" id="SSF54631">
    <property type="entry name" value="CBS-domain pair"/>
    <property type="match status" value="1"/>
</dbReference>
<dbReference type="Pfam" id="PF01769">
    <property type="entry name" value="MgtE"/>
    <property type="match status" value="1"/>
</dbReference>
<evidence type="ECO:0000256" key="6">
    <source>
        <dbReference type="ARBA" id="ARBA00022989"/>
    </source>
</evidence>
<accession>A0A1F8BAK7</accession>
<organism evidence="11 12">
    <name type="scientific">Candidatus Woesebacteria bacterium RIFCSPLOWO2_01_FULL_39_10</name>
    <dbReference type="NCBI Taxonomy" id="1802516"/>
    <lineage>
        <taxon>Bacteria</taxon>
        <taxon>Candidatus Woeseibacteriota</taxon>
    </lineage>
</organism>
<evidence type="ECO:0000256" key="7">
    <source>
        <dbReference type="ARBA" id="ARBA00023136"/>
    </source>
</evidence>
<keyword evidence="7 9" id="KW-0472">Membrane</keyword>
<evidence type="ECO:0000256" key="8">
    <source>
        <dbReference type="PROSITE-ProRule" id="PRU00703"/>
    </source>
</evidence>
<evidence type="ECO:0000256" key="2">
    <source>
        <dbReference type="ARBA" id="ARBA00009749"/>
    </source>
</evidence>
<comment type="similarity">
    <text evidence="2">Belongs to the SLC41A transporter family.</text>
</comment>
<dbReference type="Pfam" id="PF00571">
    <property type="entry name" value="CBS"/>
    <property type="match status" value="1"/>
</dbReference>
<dbReference type="GO" id="GO:0015095">
    <property type="term" value="F:magnesium ion transmembrane transporter activity"/>
    <property type="evidence" value="ECO:0007669"/>
    <property type="project" value="InterPro"/>
</dbReference>
<evidence type="ECO:0000256" key="1">
    <source>
        <dbReference type="ARBA" id="ARBA00004141"/>
    </source>
</evidence>
<dbReference type="InterPro" id="IPR036739">
    <property type="entry name" value="SLC41_membr_dom_sf"/>
</dbReference>
<dbReference type="Gene3D" id="1.10.357.20">
    <property type="entry name" value="SLC41 divalent cation transporters, integral membrane domain"/>
    <property type="match status" value="1"/>
</dbReference>
<keyword evidence="4 9" id="KW-0812">Transmembrane</keyword>
<keyword evidence="8" id="KW-0129">CBS domain</keyword>
<dbReference type="InterPro" id="IPR046342">
    <property type="entry name" value="CBS_dom_sf"/>
</dbReference>
<name>A0A1F8BAK7_9BACT</name>
<dbReference type="PROSITE" id="PS51371">
    <property type="entry name" value="CBS"/>
    <property type="match status" value="1"/>
</dbReference>
<keyword evidence="5" id="KW-0460">Magnesium</keyword>
<sequence length="329" mass="37068">MREAHIYPKHTIGEHIVPFQLVFNRQDSVQNVLSDIRKKIGSWPNTETVFIVDKDNKLIGAVDFRKLVSSESSKKLEDLMTKDFEVLTDHSHQASVIKLAVKKEAVKQGLESIPVTDQNGHFLGIIDAAQIFKIMSEEHVEKLMHFSGILNNEELIQPYKSSILKAVKARLPWLILGLFGGILATFMIKVFEHTLTKELSLAFFIPVIVYMNAAVGNQTQTIFVRYSSIEKISFKKSFWYEFRASIIVAAVLSFTIFIFALFWFGMTVANIVAISMFTGVVSSVMIGTLIPWVFEKLRKDPAIGSGPFTTIIQDLLSILIYFSIASALL</sequence>
<comment type="subcellular location">
    <subcellularLocation>
        <location evidence="1">Membrane</location>
        <topology evidence="1">Multi-pass membrane protein</topology>
    </subcellularLocation>
</comment>
<dbReference type="Proteomes" id="UP000179018">
    <property type="component" value="Unassembled WGS sequence"/>
</dbReference>
<keyword evidence="6 9" id="KW-1133">Transmembrane helix</keyword>
<feature type="transmembrane region" description="Helical" evidence="9">
    <location>
        <begin position="203"/>
        <end position="224"/>
    </location>
</feature>
<dbReference type="STRING" id="1802516.A3A75_02785"/>
<feature type="transmembrane region" description="Helical" evidence="9">
    <location>
        <begin position="171"/>
        <end position="191"/>
    </location>
</feature>
<dbReference type="EMBL" id="MGHC01000001">
    <property type="protein sequence ID" value="OGM61061.1"/>
    <property type="molecule type" value="Genomic_DNA"/>
</dbReference>
<keyword evidence="3" id="KW-0813">Transport</keyword>
<proteinExistence type="inferred from homology"/>
<evidence type="ECO:0000313" key="11">
    <source>
        <dbReference type="EMBL" id="OGM61061.1"/>
    </source>
</evidence>
<comment type="caution">
    <text evidence="11">The sequence shown here is derived from an EMBL/GenBank/DDBJ whole genome shotgun (WGS) entry which is preliminary data.</text>
</comment>
<evidence type="ECO:0000256" key="3">
    <source>
        <dbReference type="ARBA" id="ARBA00022448"/>
    </source>
</evidence>